<dbReference type="SMART" id="SM00228">
    <property type="entry name" value="PDZ"/>
    <property type="match status" value="1"/>
</dbReference>
<dbReference type="RefSeq" id="WP_160633927.1">
    <property type="nucleotide sequence ID" value="NZ_WWNE01000012.1"/>
</dbReference>
<dbReference type="AlphaFoldDB" id="A0A6N9NJW0"/>
<dbReference type="EMBL" id="WWNE01000012">
    <property type="protein sequence ID" value="NBG66976.1"/>
    <property type="molecule type" value="Genomic_DNA"/>
</dbReference>
<dbReference type="Gene3D" id="2.30.42.10">
    <property type="match status" value="1"/>
</dbReference>
<keyword evidence="3" id="KW-1185">Reference proteome</keyword>
<dbReference type="InterPro" id="IPR027268">
    <property type="entry name" value="Peptidase_M4/M1_CTD_sf"/>
</dbReference>
<proteinExistence type="predicted"/>
<dbReference type="Proteomes" id="UP000470771">
    <property type="component" value="Unassembled WGS sequence"/>
</dbReference>
<evidence type="ECO:0000259" key="1">
    <source>
        <dbReference type="SMART" id="SM00228"/>
    </source>
</evidence>
<dbReference type="SUPFAM" id="SSF55486">
    <property type="entry name" value="Metalloproteases ('zincins'), catalytic domain"/>
    <property type="match status" value="1"/>
</dbReference>
<accession>A0A6N9NJW0</accession>
<evidence type="ECO:0000313" key="3">
    <source>
        <dbReference type="Proteomes" id="UP000470771"/>
    </source>
</evidence>
<dbReference type="InterPro" id="IPR040756">
    <property type="entry name" value="Peptidase_M61_N"/>
</dbReference>
<dbReference type="Pfam" id="PF05299">
    <property type="entry name" value="Peptidase_M61"/>
    <property type="match status" value="1"/>
</dbReference>
<gene>
    <name evidence="2" type="ORF">GQN54_12680</name>
</gene>
<reference evidence="2 3" key="1">
    <citation type="submission" date="2019-12" db="EMBL/GenBank/DDBJ databases">
        <authorList>
            <person name="Zhao J."/>
        </authorList>
    </citation>
    <scope>NUCLEOTIDE SEQUENCE [LARGE SCALE GENOMIC DNA]</scope>
    <source>
        <strain evidence="2 3">S-15</strain>
    </source>
</reference>
<sequence>MLYTVSYQQPNTHYIDIELEVNGVEESTIQFQLPAWRPGRYELGNFAKNIQRWNAYDTDGNELPSKKLTKDLWEVTTNGVETVIVKYNYFANELNAGSTFLDASQLYINGVNCFLYVPNRMGEVCELQLELPEQYLVACGLKALGGFAFEATDFHELVDCPLIASDTLKKDSYQVGDTTFYLWFQGECQPDFERLKKDFIPFTEKQMELFGGFPTSEYHFLFQILPHRAYHGVEHSNSTVCLLGPSYDVMRKGGMYDELLGVSSHELFHTWNVKRIRPIEMWPYDYAKENYSRLGYLSEGVTTLYGDVMLLRSGVFSEGDYFKTLNQLLDRHFNNPAVSNLSVADSSFDTWLDGYVAGVPNRKTSIYTEGALCTLMLDAKIREATGHQKSFDDVMRIFHEKFYQKGKGISETDYLATINQVSETDLSTFVNQYINGTEDYTPELKRSLSFLGLQYKTLPADAFCEAYLGFKVMENNGALQVVSVYPDSIAELAGLGVSDELITVNGYKAGADFNQWCEYFKNETIVLGVKQNYGSINEMYLRPTETIYYKKHQAQRLEIVTDEQKASFEKWRN</sequence>
<dbReference type="Pfam" id="PF17899">
    <property type="entry name" value="Peptidase_M61_N"/>
    <property type="match status" value="1"/>
</dbReference>
<feature type="domain" description="PDZ" evidence="1">
    <location>
        <begin position="466"/>
        <end position="533"/>
    </location>
</feature>
<dbReference type="SUPFAM" id="SSF50156">
    <property type="entry name" value="PDZ domain-like"/>
    <property type="match status" value="1"/>
</dbReference>
<evidence type="ECO:0000313" key="2">
    <source>
        <dbReference type="EMBL" id="NBG66976.1"/>
    </source>
</evidence>
<name>A0A6N9NJW0_9FLAO</name>
<dbReference type="InterPro" id="IPR001478">
    <property type="entry name" value="PDZ"/>
</dbReference>
<protein>
    <submittedName>
        <fullName evidence="2">M61 family peptidase</fullName>
    </submittedName>
</protein>
<dbReference type="InterPro" id="IPR036034">
    <property type="entry name" value="PDZ_sf"/>
</dbReference>
<dbReference type="PIRSF" id="PIRSF016493">
    <property type="entry name" value="Glycyl_aminpptds"/>
    <property type="match status" value="1"/>
</dbReference>
<dbReference type="Gene3D" id="2.60.40.3650">
    <property type="match status" value="1"/>
</dbReference>
<comment type="caution">
    <text evidence="2">The sequence shown here is derived from an EMBL/GenBank/DDBJ whole genome shotgun (WGS) entry which is preliminary data.</text>
</comment>
<dbReference type="Gene3D" id="1.10.390.10">
    <property type="entry name" value="Neutral Protease Domain 2"/>
    <property type="match status" value="1"/>
</dbReference>
<dbReference type="InterPro" id="IPR007963">
    <property type="entry name" value="Peptidase_M61_catalytic"/>
</dbReference>
<organism evidence="2 3">
    <name type="scientific">Acidiluteibacter ferrifornacis</name>
    <dbReference type="NCBI Taxonomy" id="2692424"/>
    <lineage>
        <taxon>Bacteria</taxon>
        <taxon>Pseudomonadati</taxon>
        <taxon>Bacteroidota</taxon>
        <taxon>Flavobacteriia</taxon>
        <taxon>Flavobacteriales</taxon>
        <taxon>Cryomorphaceae</taxon>
        <taxon>Acidiluteibacter</taxon>
    </lineage>
</organism>
<dbReference type="InterPro" id="IPR024191">
    <property type="entry name" value="Peptidase_M61"/>
</dbReference>